<dbReference type="EMBL" id="DXHV01000086">
    <property type="protein sequence ID" value="HIW01690.1"/>
    <property type="molecule type" value="Genomic_DNA"/>
</dbReference>
<dbReference type="HAMAP" id="MF_00336">
    <property type="entry name" value="BioD"/>
    <property type="match status" value="1"/>
</dbReference>
<comment type="pathway">
    <text evidence="2 10">Cofactor biosynthesis; biotin biosynthesis; 7,8-diaminononanoate from 8-amino-7-oxononanoate (SAM route): step 1/1.</text>
</comment>
<comment type="catalytic activity">
    <reaction evidence="8 10">
        <text>(8S)-8-amino-7-oxononanoate + S-adenosyl-L-methionine = S-adenosyl-4-methylsulfanyl-2-oxobutanoate + (7R,8S)-7,8-diammoniononanoate</text>
        <dbReference type="Rhea" id="RHEA:16861"/>
        <dbReference type="ChEBI" id="CHEBI:16490"/>
        <dbReference type="ChEBI" id="CHEBI:59789"/>
        <dbReference type="ChEBI" id="CHEBI:149468"/>
        <dbReference type="ChEBI" id="CHEBI:149469"/>
        <dbReference type="EC" id="2.6.1.62"/>
    </reaction>
</comment>
<feature type="binding site" evidence="9">
    <location>
        <begin position="110"/>
        <end position="113"/>
    </location>
    <ligand>
        <name>ATP</name>
        <dbReference type="ChEBI" id="CHEBI:30616"/>
    </ligand>
</feature>
<evidence type="ECO:0000256" key="8">
    <source>
        <dbReference type="ARBA" id="ARBA00048449"/>
    </source>
</evidence>
<keyword evidence="9" id="KW-0479">Metal-binding</keyword>
<feature type="modified residue" description="N6-(pyridoxal phosphate)lysine" evidence="10">
    <location>
        <position position="529"/>
    </location>
</feature>
<protein>
    <recommendedName>
        <fullName evidence="9 10">Multifunctional fusion protein</fullName>
    </recommendedName>
    <domain>
        <recommendedName>
            <fullName evidence="10">Adenosylmethionine-8-amino-7-oxononanoate aminotransferase</fullName>
            <ecNumber evidence="10">2.6.1.62</ecNumber>
        </recommendedName>
        <alternativeName>
            <fullName evidence="10">7,8-diamino-pelargonic acid aminotransferase</fullName>
        </alternativeName>
        <alternativeName>
            <fullName evidence="10">7,8-diaminononanoate synthase</fullName>
        </alternativeName>
        <alternativeName>
            <fullName evidence="10">Diaminopelargonic acid synthase</fullName>
            <shortName evidence="10">DANS</shortName>
            <shortName evidence="10">DAPA AT</shortName>
            <shortName evidence="10">DAPA aminotransferase</shortName>
        </alternativeName>
    </domain>
    <domain>
        <recommendedName>
            <fullName evidence="9">ATP-dependent dethiobiotin synthetase BioD</fullName>
            <ecNumber evidence="9">6.3.3.3</ecNumber>
        </recommendedName>
        <alternativeName>
            <fullName evidence="9">DTB synthetase</fullName>
        </alternativeName>
        <alternativeName>
            <fullName evidence="9">Dethiobiotin synthase</fullName>
            <shortName evidence="9">DTBS</shortName>
        </alternativeName>
    </domain>
</protein>
<dbReference type="GO" id="GO:0005737">
    <property type="term" value="C:cytoplasm"/>
    <property type="evidence" value="ECO:0007669"/>
    <property type="project" value="UniProtKB-SubCell"/>
</dbReference>
<feature type="binding site" evidence="10">
    <location>
        <position position="500"/>
    </location>
    <ligand>
        <name>pyridoxal 5'-phosphate</name>
        <dbReference type="ChEBI" id="CHEBI:597326"/>
    </ligand>
</feature>
<comment type="function">
    <text evidence="9">Catalyzes a mechanistically unusual reaction, the ATP-dependent insertion of CO2 between the N7 and N8 nitrogen atoms of 7,8-diaminopelargonic acid (DAPA, also called 7,8-diammoniononanoate) to form a ureido ring.</text>
</comment>
<feature type="binding site" evidence="9">
    <location>
        <begin position="218"/>
        <end position="220"/>
    </location>
    <ligand>
        <name>ATP</name>
        <dbReference type="ChEBI" id="CHEBI:30616"/>
    </ligand>
</feature>
<feature type="binding site" evidence="9">
    <location>
        <position position="16"/>
    </location>
    <ligand>
        <name>Mg(2+)</name>
        <dbReference type="ChEBI" id="CHEBI:18420"/>
    </ligand>
</feature>
<keyword evidence="5 10" id="KW-0949">S-adenosyl-L-methionine</keyword>
<dbReference type="Gene3D" id="3.40.640.10">
    <property type="entry name" value="Type I PLP-dependent aspartate aminotransferase-like (Major domain)"/>
    <property type="match status" value="1"/>
</dbReference>
<dbReference type="GO" id="GO:0004015">
    <property type="term" value="F:adenosylmethionine-8-amino-7-oxononanoate transaminase activity"/>
    <property type="evidence" value="ECO:0007669"/>
    <property type="project" value="UniProtKB-UniRule"/>
</dbReference>
<gene>
    <name evidence="10 11" type="primary">bioA</name>
    <name evidence="9" type="synonym">bioD</name>
    <name evidence="11" type="ORF">H9894_10975</name>
</gene>
<dbReference type="HAMAP" id="MF_00834">
    <property type="entry name" value="BioA"/>
    <property type="match status" value="1"/>
</dbReference>
<dbReference type="EC" id="6.3.3.3" evidence="9"/>
<keyword evidence="4 10" id="KW-0808">Transferase</keyword>
<proteinExistence type="inferred from homology"/>
<evidence type="ECO:0000256" key="5">
    <source>
        <dbReference type="ARBA" id="ARBA00022691"/>
    </source>
</evidence>
<evidence type="ECO:0000256" key="2">
    <source>
        <dbReference type="ARBA" id="ARBA00005063"/>
    </source>
</evidence>
<feature type="binding site" evidence="9">
    <location>
        <position position="54"/>
    </location>
    <ligand>
        <name>ATP</name>
        <dbReference type="ChEBI" id="CHEBI:30616"/>
    </ligand>
</feature>
<dbReference type="GO" id="GO:0030170">
    <property type="term" value="F:pyridoxal phosphate binding"/>
    <property type="evidence" value="ECO:0007669"/>
    <property type="project" value="UniProtKB-UniRule"/>
</dbReference>
<keyword evidence="9" id="KW-0436">Ligase</keyword>
<comment type="catalytic activity">
    <reaction evidence="9">
        <text>(7R,8S)-7,8-diammoniononanoate + CO2 + ATP = (4R,5S)-dethiobiotin + ADP + phosphate + 3 H(+)</text>
        <dbReference type="Rhea" id="RHEA:15805"/>
        <dbReference type="ChEBI" id="CHEBI:15378"/>
        <dbReference type="ChEBI" id="CHEBI:16526"/>
        <dbReference type="ChEBI" id="CHEBI:30616"/>
        <dbReference type="ChEBI" id="CHEBI:43474"/>
        <dbReference type="ChEBI" id="CHEBI:149469"/>
        <dbReference type="ChEBI" id="CHEBI:149473"/>
        <dbReference type="ChEBI" id="CHEBI:456216"/>
        <dbReference type="EC" id="6.3.3.3"/>
    </reaction>
</comment>
<evidence type="ECO:0000313" key="12">
    <source>
        <dbReference type="Proteomes" id="UP000886752"/>
    </source>
</evidence>
<dbReference type="InterPro" id="IPR004472">
    <property type="entry name" value="DTB_synth_BioD"/>
</dbReference>
<feature type="active site" evidence="9">
    <location>
        <position position="32"/>
    </location>
</feature>
<evidence type="ECO:0000256" key="9">
    <source>
        <dbReference type="HAMAP-Rule" id="MF_00336"/>
    </source>
</evidence>
<dbReference type="InterPro" id="IPR027417">
    <property type="entry name" value="P-loop_NTPase"/>
</dbReference>
<dbReference type="SUPFAM" id="SSF52540">
    <property type="entry name" value="P-loop containing nucleoside triphosphate hydrolases"/>
    <property type="match status" value="1"/>
</dbReference>
<comment type="similarity">
    <text evidence="9">Belongs to the dethiobiotin synthetase family.</text>
</comment>
<dbReference type="GO" id="GO:0000287">
    <property type="term" value="F:magnesium ion binding"/>
    <property type="evidence" value="ECO:0007669"/>
    <property type="project" value="UniProtKB-UniRule"/>
</dbReference>
<feature type="site" description="Participates in the substrate recognition with KAPA and in a stacking interaction with the adenine ring of SAM" evidence="10">
    <location>
        <position position="271"/>
    </location>
</feature>
<dbReference type="GO" id="GO:0009102">
    <property type="term" value="P:biotin biosynthetic process"/>
    <property type="evidence" value="ECO:0007669"/>
    <property type="project" value="UniProtKB-UniRule"/>
</dbReference>
<dbReference type="SUPFAM" id="SSF53383">
    <property type="entry name" value="PLP-dependent transferases"/>
    <property type="match status" value="1"/>
</dbReference>
<dbReference type="Gene3D" id="3.90.1150.10">
    <property type="entry name" value="Aspartate Aminotransferase, domain 1"/>
    <property type="match status" value="1"/>
</dbReference>
<dbReference type="NCBIfam" id="NF004624">
    <property type="entry name" value="PRK05964.1"/>
    <property type="match status" value="1"/>
</dbReference>
<comment type="subcellular location">
    <subcellularLocation>
        <location evidence="9">Cytoplasm</location>
    </subcellularLocation>
</comment>
<accession>A0A9D1PY10</accession>
<dbReference type="CDD" id="cd00610">
    <property type="entry name" value="OAT_like"/>
    <property type="match status" value="1"/>
</dbReference>
<dbReference type="Pfam" id="PF00202">
    <property type="entry name" value="Aminotran_3"/>
    <property type="match status" value="1"/>
</dbReference>
<comment type="similarity">
    <text evidence="10">Belongs to the class-III pyridoxal-phosphate-dependent aminotransferase family. BioA subfamily.</text>
</comment>
<feature type="binding site" evidence="9">
    <location>
        <position position="36"/>
    </location>
    <ligand>
        <name>substrate</name>
    </ligand>
</feature>
<evidence type="ECO:0000313" key="11">
    <source>
        <dbReference type="EMBL" id="HIW01690.1"/>
    </source>
</evidence>
<dbReference type="EC" id="2.6.1.62" evidence="10"/>
<keyword evidence="9" id="KW-0547">Nucleotide-binding</keyword>
<dbReference type="GO" id="GO:0005524">
    <property type="term" value="F:ATP binding"/>
    <property type="evidence" value="ECO:0007669"/>
    <property type="project" value="UniProtKB-UniRule"/>
</dbReference>
<keyword evidence="6 9" id="KW-0093">Biotin biosynthesis</keyword>
<feature type="binding site" evidence="9">
    <location>
        <begin position="12"/>
        <end position="17"/>
    </location>
    <ligand>
        <name>ATP</name>
        <dbReference type="ChEBI" id="CHEBI:30616"/>
    </ligand>
</feature>
<keyword evidence="9" id="KW-0460">Magnesium</keyword>
<reference evidence="11" key="2">
    <citation type="submission" date="2021-04" db="EMBL/GenBank/DDBJ databases">
        <authorList>
            <person name="Gilroy R."/>
        </authorList>
    </citation>
    <scope>NUCLEOTIDE SEQUENCE</scope>
    <source>
        <strain evidence="11">ChiHecec2B26-446</strain>
    </source>
</reference>
<dbReference type="InterPro" id="IPR005814">
    <property type="entry name" value="Aminotrans_3"/>
</dbReference>
<comment type="caution">
    <text evidence="11">The sequence shown here is derived from an EMBL/GenBank/DDBJ whole genome shotgun (WGS) entry which is preliminary data.</text>
</comment>
<dbReference type="InterPro" id="IPR049704">
    <property type="entry name" value="Aminotrans_3_PPA_site"/>
</dbReference>
<dbReference type="NCBIfam" id="TIGR00347">
    <property type="entry name" value="bioD"/>
    <property type="match status" value="1"/>
</dbReference>
<keyword evidence="7 10" id="KW-0663">Pyridoxal phosphate</keyword>
<feature type="binding site" evidence="10">
    <location>
        <begin position="567"/>
        <end position="568"/>
    </location>
    <ligand>
        <name>pyridoxal 5'-phosphate</name>
        <dbReference type="ChEBI" id="CHEBI:597326"/>
    </ligand>
</feature>
<organism evidence="11 12">
    <name type="scientific">Candidatus Desulfovibrio intestinipullorum</name>
    <dbReference type="NCBI Taxonomy" id="2838536"/>
    <lineage>
        <taxon>Bacteria</taxon>
        <taxon>Pseudomonadati</taxon>
        <taxon>Thermodesulfobacteriota</taxon>
        <taxon>Desulfovibrionia</taxon>
        <taxon>Desulfovibrionales</taxon>
        <taxon>Desulfovibrionaceae</taxon>
        <taxon>Desulfovibrio</taxon>
    </lineage>
</organism>
<dbReference type="Proteomes" id="UP000886752">
    <property type="component" value="Unassembled WGS sequence"/>
</dbReference>
<comment type="function">
    <text evidence="10">Catalyzes the transfer of the alpha-amino group from S-adenosyl-L-methionine (SAM) to 7-keto-8-aminopelargonic acid (KAPA) to form 7,8-diaminopelargonic acid (DAPA). It is the only aminotransferase known to utilize SAM as an amino donor.</text>
</comment>
<keyword evidence="9" id="KW-0067">ATP-binding</keyword>
<feature type="binding site" evidence="10">
    <location>
        <position position="650"/>
    </location>
    <ligand>
        <name>substrate</name>
    </ligand>
</feature>
<dbReference type="NCBIfam" id="TIGR00508">
    <property type="entry name" value="bioA"/>
    <property type="match status" value="1"/>
</dbReference>
<dbReference type="InterPro" id="IPR015424">
    <property type="entry name" value="PyrdxlP-dep_Trfase"/>
</dbReference>
<keyword evidence="9" id="KW-0963">Cytoplasm</keyword>
<dbReference type="PANTHER" id="PTHR42684:SF17">
    <property type="entry name" value="ADENOSYLMETHIONINE-8-AMINO-7-OXONONANOATE AMINOTRANSFERASE"/>
    <property type="match status" value="1"/>
</dbReference>
<comment type="caution">
    <text evidence="9">Lacks conserved residue(s) required for the propagation of feature annotation.</text>
</comment>
<dbReference type="PANTHER" id="PTHR42684">
    <property type="entry name" value="ADENOSYLMETHIONINE-8-AMINO-7-OXONONANOATE AMINOTRANSFERASE"/>
    <property type="match status" value="1"/>
</dbReference>
<evidence type="ECO:0000256" key="7">
    <source>
        <dbReference type="ARBA" id="ARBA00022898"/>
    </source>
</evidence>
<dbReference type="PROSITE" id="PS00600">
    <property type="entry name" value="AA_TRANSFER_CLASS_3"/>
    <property type="match status" value="1"/>
</dbReference>
<dbReference type="AlphaFoldDB" id="A0A9D1PY10"/>
<feature type="binding site" evidence="9">
    <location>
        <position position="54"/>
    </location>
    <ligand>
        <name>Mg(2+)</name>
        <dbReference type="ChEBI" id="CHEBI:18420"/>
    </ligand>
</feature>
<feature type="binding site" evidence="9">
    <location>
        <begin position="170"/>
        <end position="171"/>
    </location>
    <ligand>
        <name>ATP</name>
        <dbReference type="ChEBI" id="CHEBI:30616"/>
    </ligand>
</feature>
<name>A0A9D1PY10_9BACT</name>
<dbReference type="GO" id="GO:0004141">
    <property type="term" value="F:dethiobiotin synthase activity"/>
    <property type="evidence" value="ECO:0007669"/>
    <property type="project" value="UniProtKB-UniRule"/>
</dbReference>
<dbReference type="Pfam" id="PF13500">
    <property type="entry name" value="AAA_26"/>
    <property type="match status" value="1"/>
</dbReference>
<dbReference type="CDD" id="cd03109">
    <property type="entry name" value="DTBS"/>
    <property type="match status" value="1"/>
</dbReference>
<comment type="cofactor">
    <cofactor evidence="9">
        <name>Mg(2+)</name>
        <dbReference type="ChEBI" id="CHEBI:18420"/>
    </cofactor>
</comment>
<feature type="binding site" evidence="10">
    <location>
        <position position="529"/>
    </location>
    <ligand>
        <name>substrate</name>
    </ligand>
</feature>
<reference evidence="11" key="1">
    <citation type="journal article" date="2021" name="PeerJ">
        <title>Extensive microbial diversity within the chicken gut microbiome revealed by metagenomics and culture.</title>
        <authorList>
            <person name="Gilroy R."/>
            <person name="Ravi A."/>
            <person name="Getino M."/>
            <person name="Pursley I."/>
            <person name="Horton D.L."/>
            <person name="Alikhan N.F."/>
            <person name="Baker D."/>
            <person name="Gharbi K."/>
            <person name="Hall N."/>
            <person name="Watson M."/>
            <person name="Adriaenssens E.M."/>
            <person name="Foster-Nyarko E."/>
            <person name="Jarju S."/>
            <person name="Secka A."/>
            <person name="Antonio M."/>
            <person name="Oren A."/>
            <person name="Chaudhuri R.R."/>
            <person name="La Ragione R."/>
            <person name="Hildebrand F."/>
            <person name="Pallen M.J."/>
        </authorList>
    </citation>
    <scope>NUCLEOTIDE SEQUENCE</scope>
    <source>
        <strain evidence="11">ChiHecec2B26-446</strain>
    </source>
</reference>
<dbReference type="InterPro" id="IPR005815">
    <property type="entry name" value="BioA"/>
</dbReference>
<evidence type="ECO:0000256" key="3">
    <source>
        <dbReference type="ARBA" id="ARBA00022576"/>
    </source>
</evidence>
<dbReference type="InterPro" id="IPR015422">
    <property type="entry name" value="PyrdxlP-dep_Trfase_small"/>
</dbReference>
<evidence type="ECO:0000256" key="6">
    <source>
        <dbReference type="ARBA" id="ARBA00022756"/>
    </source>
</evidence>
<dbReference type="Gene3D" id="3.40.50.300">
    <property type="entry name" value="P-loop containing nucleotide triphosphate hydrolases"/>
    <property type="match status" value="1"/>
</dbReference>
<feature type="binding site" evidence="10">
    <location>
        <begin position="366"/>
        <end position="367"/>
    </location>
    <ligand>
        <name>pyridoxal 5'-phosphate</name>
        <dbReference type="ChEBI" id="CHEBI:597326"/>
    </ligand>
</feature>
<comment type="pathway">
    <text evidence="9">Cofactor biosynthesis; biotin biosynthesis; biotin from 7,8-diaminononanoate: step 1/2.</text>
</comment>
<evidence type="ECO:0000256" key="1">
    <source>
        <dbReference type="ARBA" id="ARBA00001933"/>
    </source>
</evidence>
<evidence type="ECO:0000256" key="10">
    <source>
        <dbReference type="HAMAP-Rule" id="MF_00834"/>
    </source>
</evidence>
<comment type="cofactor">
    <cofactor evidence="1 10">
        <name>pyridoxal 5'-phosphate</name>
        <dbReference type="ChEBI" id="CHEBI:597326"/>
    </cofactor>
</comment>
<feature type="binding site" evidence="9">
    <location>
        <position position="110"/>
    </location>
    <ligand>
        <name>Mg(2+)</name>
        <dbReference type="ChEBI" id="CHEBI:18420"/>
    </ligand>
</feature>
<sequence length="686" mass="74776">MKGCFVTATDTEAGKTLVSAGLSCLLHALVLKPVQTGCLQETDSEGKAMLRAPDVDAVERLGGMARALHCYLPPCSPHLACELARERLSVAGLARELRTAAQDESCVLVEGAGGLYVPLNEQESLLDLMQELKLPVILVVANRLGCLNQALLSIEAVQSRGLEVAGLVLNRVVEPEHCDPGCGSCASSEDEARILNDNVTSLARMAGRRHVPLLADIPWLGSDVLACREKLLERLAPAARRVQELLAEPGQEAGSRESLLDFDRNHLWHPYTSATNPLPVYEVASTRANRLCLADGRELVDGMSSWWCAVHGYGNERLIAAMTRQVQRMSHVMFGGITHRPAVELGRRLLDIVPRGLDWLFYADSGSVSVEVALKMAVQYQQSLGRAKRQHFLTPMGGYHGDTQGAMSVCDPVNGMHVLFSGLLPRHYFVERPACRFDEPFDPQSLEEARTFLQSRADEIAAVILEPVVQGAGGMWFYHPDYLKGLRELCDAYDILLICDEIATGFGRTGRLFACEWAGITPDIMCLGKALCGGMMTGAVTLATRRVAQSIGQAPAGLGGGLLMHGPTFMANPLFCATALASVDELLASPWQERVRNLQTWLQEGLAPNDGQPGVRDVRVLGAIGVVETEKPVNMATLQRFFVEQGVWIRPFDHLIYVMPPFTSPKEDVQQLCRAITRAVDAGLIL</sequence>
<keyword evidence="3 10" id="KW-0032">Aminotransferase</keyword>
<evidence type="ECO:0000256" key="4">
    <source>
        <dbReference type="ARBA" id="ARBA00022679"/>
    </source>
</evidence>
<dbReference type="InterPro" id="IPR015421">
    <property type="entry name" value="PyrdxlP-dep_Trfase_major"/>
</dbReference>
<feature type="binding site" evidence="10">
    <location>
        <position position="566"/>
    </location>
    <ligand>
        <name>substrate</name>
    </ligand>
</feature>
<feature type="binding site" evidence="10">
    <location>
        <position position="306"/>
    </location>
    <ligand>
        <name>substrate</name>
    </ligand>
</feature>
<feature type="binding site" evidence="10">
    <location>
        <position position="399"/>
    </location>
    <ligand>
        <name>substrate</name>
    </ligand>
</feature>
<comment type="subunit">
    <text evidence="9">Homodimer.</text>
</comment>